<evidence type="ECO:0000259" key="4">
    <source>
        <dbReference type="PROSITE" id="PS51194"/>
    </source>
</evidence>
<dbReference type="GO" id="GO:0036121">
    <property type="term" value="F:double-stranded DNA helicase activity"/>
    <property type="evidence" value="ECO:0007669"/>
    <property type="project" value="TreeGrafter"/>
</dbReference>
<organism evidence="5 6">
    <name type="scientific">Aplosporella prunicola CBS 121167</name>
    <dbReference type="NCBI Taxonomy" id="1176127"/>
    <lineage>
        <taxon>Eukaryota</taxon>
        <taxon>Fungi</taxon>
        <taxon>Dikarya</taxon>
        <taxon>Ascomycota</taxon>
        <taxon>Pezizomycotina</taxon>
        <taxon>Dothideomycetes</taxon>
        <taxon>Dothideomycetes incertae sedis</taxon>
        <taxon>Botryosphaeriales</taxon>
        <taxon>Aplosporellaceae</taxon>
        <taxon>Aplosporella</taxon>
    </lineage>
</organism>
<dbReference type="InterPro" id="IPR001650">
    <property type="entry name" value="Helicase_C-like"/>
</dbReference>
<proteinExistence type="predicted"/>
<evidence type="ECO:0000313" key="6">
    <source>
        <dbReference type="Proteomes" id="UP000799438"/>
    </source>
</evidence>
<dbReference type="InterPro" id="IPR027417">
    <property type="entry name" value="P-loop_NTPase"/>
</dbReference>
<evidence type="ECO:0000256" key="1">
    <source>
        <dbReference type="ARBA" id="ARBA00022806"/>
    </source>
</evidence>
<dbReference type="EMBL" id="ML995575">
    <property type="protein sequence ID" value="KAF2135519.1"/>
    <property type="molecule type" value="Genomic_DNA"/>
</dbReference>
<dbReference type="GO" id="GO:0005524">
    <property type="term" value="F:ATP binding"/>
    <property type="evidence" value="ECO:0007669"/>
    <property type="project" value="InterPro"/>
</dbReference>
<dbReference type="InterPro" id="IPR014001">
    <property type="entry name" value="Helicase_ATP-bd"/>
</dbReference>
<dbReference type="PROSITE" id="PS51192">
    <property type="entry name" value="HELICASE_ATP_BIND_1"/>
    <property type="match status" value="1"/>
</dbReference>
<dbReference type="GO" id="GO:0061749">
    <property type="term" value="F:forked DNA-dependent helicase activity"/>
    <property type="evidence" value="ECO:0007669"/>
    <property type="project" value="TreeGrafter"/>
</dbReference>
<dbReference type="GO" id="GO:0016787">
    <property type="term" value="F:hydrolase activity"/>
    <property type="evidence" value="ECO:0007669"/>
    <property type="project" value="InterPro"/>
</dbReference>
<dbReference type="OrthoDB" id="16911at2759"/>
<evidence type="ECO:0000256" key="2">
    <source>
        <dbReference type="SAM" id="MobiDB-lite"/>
    </source>
</evidence>
<gene>
    <name evidence="5" type="ORF">K452DRAFT_239243</name>
</gene>
<name>A0A6A6AU88_9PEZI</name>
<dbReference type="Pfam" id="PF04851">
    <property type="entry name" value="ResIII"/>
    <property type="match status" value="1"/>
</dbReference>
<evidence type="ECO:0008006" key="7">
    <source>
        <dbReference type="Google" id="ProtNLM"/>
    </source>
</evidence>
<dbReference type="GO" id="GO:0005759">
    <property type="term" value="C:mitochondrial matrix"/>
    <property type="evidence" value="ECO:0007669"/>
    <property type="project" value="TreeGrafter"/>
</dbReference>
<evidence type="ECO:0000313" key="5">
    <source>
        <dbReference type="EMBL" id="KAF2135519.1"/>
    </source>
</evidence>
<dbReference type="PANTHER" id="PTHR47396:SF1">
    <property type="entry name" value="ATP-DEPENDENT HELICASE IRC3-RELATED"/>
    <property type="match status" value="1"/>
</dbReference>
<feature type="domain" description="Helicase C-terminal" evidence="4">
    <location>
        <begin position="289"/>
        <end position="446"/>
    </location>
</feature>
<dbReference type="GO" id="GO:0070125">
    <property type="term" value="P:mitochondrial translational elongation"/>
    <property type="evidence" value="ECO:0007669"/>
    <property type="project" value="TreeGrafter"/>
</dbReference>
<dbReference type="PANTHER" id="PTHR47396">
    <property type="entry name" value="TYPE I RESTRICTION ENZYME ECOKI R PROTEIN"/>
    <property type="match status" value="1"/>
</dbReference>
<feature type="region of interest" description="Disordered" evidence="2">
    <location>
        <begin position="640"/>
        <end position="669"/>
    </location>
</feature>
<dbReference type="AlphaFoldDB" id="A0A6A6AU88"/>
<accession>A0A6A6AU88</accession>
<dbReference type="GO" id="GO:0032042">
    <property type="term" value="P:mitochondrial DNA metabolic process"/>
    <property type="evidence" value="ECO:0007669"/>
    <property type="project" value="TreeGrafter"/>
</dbReference>
<keyword evidence="1" id="KW-0378">Hydrolase</keyword>
<dbReference type="PROSITE" id="PS51194">
    <property type="entry name" value="HELICASE_CTER"/>
    <property type="match status" value="1"/>
</dbReference>
<dbReference type="Gene3D" id="3.40.50.300">
    <property type="entry name" value="P-loop containing nucleotide triphosphate hydrolases"/>
    <property type="match status" value="2"/>
</dbReference>
<keyword evidence="1" id="KW-0347">Helicase</keyword>
<keyword evidence="6" id="KW-1185">Reference proteome</keyword>
<dbReference type="GeneID" id="54295206"/>
<dbReference type="SMART" id="SM00490">
    <property type="entry name" value="HELICc"/>
    <property type="match status" value="1"/>
</dbReference>
<protein>
    <recommendedName>
        <fullName evidence="7">Helicase ATP-binding domain-containing protein</fullName>
    </recommendedName>
</protein>
<dbReference type="SUPFAM" id="SSF52540">
    <property type="entry name" value="P-loop containing nucleoside triphosphate hydrolases"/>
    <property type="match status" value="1"/>
</dbReference>
<dbReference type="CDD" id="cd18799">
    <property type="entry name" value="SF2_C_EcoAI-like"/>
    <property type="match status" value="1"/>
</dbReference>
<dbReference type="InterPro" id="IPR006935">
    <property type="entry name" value="Helicase/UvrB_N"/>
</dbReference>
<dbReference type="GO" id="GO:0000403">
    <property type="term" value="F:Y-form DNA binding"/>
    <property type="evidence" value="ECO:0007669"/>
    <property type="project" value="TreeGrafter"/>
</dbReference>
<dbReference type="InterPro" id="IPR050742">
    <property type="entry name" value="Helicase_Restrict-Modif_Enz"/>
</dbReference>
<feature type="domain" description="Helicase ATP-binding" evidence="3">
    <location>
        <begin position="71"/>
        <end position="234"/>
    </location>
</feature>
<feature type="compositionally biased region" description="Basic and acidic residues" evidence="2">
    <location>
        <begin position="640"/>
        <end position="655"/>
    </location>
</feature>
<keyword evidence="1" id="KW-0547">Nucleotide-binding</keyword>
<dbReference type="Pfam" id="PF00271">
    <property type="entry name" value="Helicase_C"/>
    <property type="match status" value="1"/>
</dbReference>
<dbReference type="CDD" id="cd18032">
    <property type="entry name" value="DEXHc_RE_I_III_res"/>
    <property type="match status" value="1"/>
</dbReference>
<sequence>MLRITRHALRSFAYGSRPIQRRIPVRYASVATQSVASDVDVVADAPPPPPITSTGIQLRDYQEECIQSVLSYLDKGHKRLGVSLATGSGKTVIFTQLIERVTPPTEDATQTLILAHRRELVEQAARHCERAYPHLTVDIEMGNSHATGAADITVASVQSIMSGERIEKFDPNRFKLVLVDEAHHIVARKYLECLDYFGIKSKTNNNAALVGVSATLSRFDGRKLGVVIDHVVYHKDYVQMIEDSWLSDVIFTTVASKVDLSGVKLGANGDYATGSLSEAVNTDESNEITVRSWLAKAKARKSTLVFCVDLAHLTSLAATFRRHGIDARYVTGDTPNKIRSERIDAFKNFEYPVLLNCGVFTEGTDIPNIDCVVLGRPTRSRNLLIQMIGRGMRLYPGKKDCHVIDMVATLETGIVTTPTLLGLDPDSILESATMDDTKKLKERKELEKRREEVLSQVDPQSSRHPTIKSTITFTDYASIHDLLDDASADQHVRRLSNFAWVCCGVDRYILATQGQGYLKIERDEESERFTVKYTALLPKFLRMKSPYMAPRSIGDAETLEHAIRSADTFASETFPLLFIEKWQSWRKRPASEAQLEFLNKRRDANHQLTPDTCTKGRAQDMMTRLKHGAKARFEKIRVQNSKKERERRQMEKMNEKLNPVVGVGPLNEQ</sequence>
<keyword evidence="1" id="KW-0067">ATP-binding</keyword>
<reference evidence="5" key="1">
    <citation type="journal article" date="2020" name="Stud. Mycol.">
        <title>101 Dothideomycetes genomes: a test case for predicting lifestyles and emergence of pathogens.</title>
        <authorList>
            <person name="Haridas S."/>
            <person name="Albert R."/>
            <person name="Binder M."/>
            <person name="Bloem J."/>
            <person name="Labutti K."/>
            <person name="Salamov A."/>
            <person name="Andreopoulos B."/>
            <person name="Baker S."/>
            <person name="Barry K."/>
            <person name="Bills G."/>
            <person name="Bluhm B."/>
            <person name="Cannon C."/>
            <person name="Castanera R."/>
            <person name="Culley D."/>
            <person name="Daum C."/>
            <person name="Ezra D."/>
            <person name="Gonzalez J."/>
            <person name="Henrissat B."/>
            <person name="Kuo A."/>
            <person name="Liang C."/>
            <person name="Lipzen A."/>
            <person name="Lutzoni F."/>
            <person name="Magnuson J."/>
            <person name="Mondo S."/>
            <person name="Nolan M."/>
            <person name="Ohm R."/>
            <person name="Pangilinan J."/>
            <person name="Park H.-J."/>
            <person name="Ramirez L."/>
            <person name="Alfaro M."/>
            <person name="Sun H."/>
            <person name="Tritt A."/>
            <person name="Yoshinaga Y."/>
            <person name="Zwiers L.-H."/>
            <person name="Turgeon B."/>
            <person name="Goodwin S."/>
            <person name="Spatafora J."/>
            <person name="Crous P."/>
            <person name="Grigoriev I."/>
        </authorList>
    </citation>
    <scope>NUCLEOTIDE SEQUENCE</scope>
    <source>
        <strain evidence="5">CBS 121167</strain>
    </source>
</reference>
<evidence type="ECO:0000259" key="3">
    <source>
        <dbReference type="PROSITE" id="PS51192"/>
    </source>
</evidence>
<dbReference type="RefSeq" id="XP_033391237.1">
    <property type="nucleotide sequence ID" value="XM_033537710.1"/>
</dbReference>
<dbReference type="SMART" id="SM00487">
    <property type="entry name" value="DEXDc"/>
    <property type="match status" value="1"/>
</dbReference>
<dbReference type="Proteomes" id="UP000799438">
    <property type="component" value="Unassembled WGS sequence"/>
</dbReference>